<dbReference type="PANTHER" id="PTHR32063:SF18">
    <property type="entry name" value="CATION EFFLUX SYSTEM PROTEIN"/>
    <property type="match status" value="1"/>
</dbReference>
<dbReference type="GO" id="GO:0042910">
    <property type="term" value="F:xenobiotic transmembrane transporter activity"/>
    <property type="evidence" value="ECO:0007669"/>
    <property type="project" value="TreeGrafter"/>
</dbReference>
<evidence type="ECO:0000313" key="3">
    <source>
        <dbReference type="Proteomes" id="UP000203464"/>
    </source>
</evidence>
<accession>A0A238KK54</accession>
<protein>
    <submittedName>
        <fullName evidence="2">AcrB/AcrD/AcrF family protein</fullName>
    </submittedName>
</protein>
<evidence type="ECO:0000256" key="1">
    <source>
        <dbReference type="SAM" id="Phobius"/>
    </source>
</evidence>
<feature type="transmembrane region" description="Helical" evidence="1">
    <location>
        <begin position="46"/>
        <end position="66"/>
    </location>
</feature>
<keyword evidence="3" id="KW-1185">Reference proteome</keyword>
<dbReference type="Gene3D" id="1.20.1640.10">
    <property type="entry name" value="Multidrug efflux transporter AcrB transmembrane domain"/>
    <property type="match status" value="2"/>
</dbReference>
<proteinExistence type="predicted"/>
<name>A0A238KK54_9RHOB</name>
<sequence>MLGITATPLLGHFLFKQGDDLQSGGYDGALFRFYSAVLRACIKLRWIVIAALIATTAVCFVMFGSINQQFFPDCNTPLYFVHYKLPQGASIHQTSEDMQVLESWL</sequence>
<reference evidence="3" key="1">
    <citation type="submission" date="2017-05" db="EMBL/GenBank/DDBJ databases">
        <authorList>
            <person name="Rodrigo-Torres L."/>
            <person name="Arahal R. D."/>
            <person name="Lucena T."/>
        </authorList>
    </citation>
    <scope>NUCLEOTIDE SEQUENCE [LARGE SCALE GENOMIC DNA]</scope>
    <source>
        <strain evidence="3">CECT 8868</strain>
    </source>
</reference>
<organism evidence="2 3">
    <name type="scientific">Octadecabacter ascidiaceicola</name>
    <dbReference type="NCBI Taxonomy" id="1655543"/>
    <lineage>
        <taxon>Bacteria</taxon>
        <taxon>Pseudomonadati</taxon>
        <taxon>Pseudomonadota</taxon>
        <taxon>Alphaproteobacteria</taxon>
        <taxon>Rhodobacterales</taxon>
        <taxon>Roseobacteraceae</taxon>
        <taxon>Octadecabacter</taxon>
    </lineage>
</organism>
<dbReference type="EMBL" id="FXYD01000004">
    <property type="protein sequence ID" value="SMX42482.1"/>
    <property type="molecule type" value="Genomic_DNA"/>
</dbReference>
<dbReference type="Proteomes" id="UP000203464">
    <property type="component" value="Unassembled WGS sequence"/>
</dbReference>
<dbReference type="InterPro" id="IPR001036">
    <property type="entry name" value="Acrflvin-R"/>
</dbReference>
<dbReference type="Gene3D" id="3.30.70.1430">
    <property type="entry name" value="Multidrug efflux transporter AcrB pore domain"/>
    <property type="match status" value="1"/>
</dbReference>
<keyword evidence="1" id="KW-0472">Membrane</keyword>
<keyword evidence="1" id="KW-1133">Transmembrane helix</keyword>
<dbReference type="Pfam" id="PF00873">
    <property type="entry name" value="ACR_tran"/>
    <property type="match status" value="1"/>
</dbReference>
<keyword evidence="1" id="KW-0812">Transmembrane</keyword>
<dbReference type="GO" id="GO:0005886">
    <property type="term" value="C:plasma membrane"/>
    <property type="evidence" value="ECO:0007669"/>
    <property type="project" value="TreeGrafter"/>
</dbReference>
<dbReference type="AlphaFoldDB" id="A0A238KK54"/>
<gene>
    <name evidence="2" type="ORF">OCA8868_02754</name>
</gene>
<dbReference type="PANTHER" id="PTHR32063">
    <property type="match status" value="1"/>
</dbReference>
<evidence type="ECO:0000313" key="2">
    <source>
        <dbReference type="EMBL" id="SMX42482.1"/>
    </source>
</evidence>